<evidence type="ECO:0000313" key="2">
    <source>
        <dbReference type="EMBL" id="VEL37671.1"/>
    </source>
</evidence>
<dbReference type="InterPro" id="IPR027417">
    <property type="entry name" value="P-loop_NTPase"/>
</dbReference>
<evidence type="ECO:0000313" key="3">
    <source>
        <dbReference type="Proteomes" id="UP000784294"/>
    </source>
</evidence>
<dbReference type="Proteomes" id="UP000784294">
    <property type="component" value="Unassembled WGS sequence"/>
</dbReference>
<dbReference type="OrthoDB" id="6500128at2759"/>
<name>A0A3S5CPI6_9PLAT</name>
<evidence type="ECO:0008006" key="4">
    <source>
        <dbReference type="Google" id="ProtNLM"/>
    </source>
</evidence>
<dbReference type="AlphaFoldDB" id="A0A3S5CPI6"/>
<reference evidence="2" key="1">
    <citation type="submission" date="2018-11" db="EMBL/GenBank/DDBJ databases">
        <authorList>
            <consortium name="Pathogen Informatics"/>
        </authorList>
    </citation>
    <scope>NUCLEOTIDE SEQUENCE</scope>
</reference>
<comment type="caution">
    <text evidence="2">The sequence shown here is derived from an EMBL/GenBank/DDBJ whole genome shotgun (WGS) entry which is preliminary data.</text>
</comment>
<dbReference type="SUPFAM" id="SSF52540">
    <property type="entry name" value="P-loop containing nucleoside triphosphate hydrolases"/>
    <property type="match status" value="1"/>
</dbReference>
<evidence type="ECO:0000256" key="1">
    <source>
        <dbReference type="SAM" id="MobiDB-lite"/>
    </source>
</evidence>
<feature type="compositionally biased region" description="Polar residues" evidence="1">
    <location>
        <begin position="94"/>
        <end position="104"/>
    </location>
</feature>
<accession>A0A3S5CPI6</accession>
<feature type="region of interest" description="Disordered" evidence="1">
    <location>
        <begin position="73"/>
        <end position="110"/>
    </location>
</feature>
<organism evidence="2 3">
    <name type="scientific">Protopolystoma xenopodis</name>
    <dbReference type="NCBI Taxonomy" id="117903"/>
    <lineage>
        <taxon>Eukaryota</taxon>
        <taxon>Metazoa</taxon>
        <taxon>Spiralia</taxon>
        <taxon>Lophotrochozoa</taxon>
        <taxon>Platyhelminthes</taxon>
        <taxon>Monogenea</taxon>
        <taxon>Polyopisthocotylea</taxon>
        <taxon>Polystomatidea</taxon>
        <taxon>Polystomatidae</taxon>
        <taxon>Protopolystoma</taxon>
    </lineage>
</organism>
<dbReference type="EMBL" id="CAAALY010255641">
    <property type="protein sequence ID" value="VEL37671.1"/>
    <property type="molecule type" value="Genomic_DNA"/>
</dbReference>
<protein>
    <recommendedName>
        <fullName evidence="4">ABC transporter domain-containing protein</fullName>
    </recommendedName>
</protein>
<proteinExistence type="predicted"/>
<sequence>MSRGLRQPEYRLHYNRIQPSSSSEISLRISSPCTFIRNDGLPNNGQFIVVRGPVGSGKSSLLFAMLQELLDCPHPDDDSEDPASDGCSSDHRNMQSCPVASNIGTMVVTR</sequence>
<gene>
    <name evidence="2" type="ORF">PXEA_LOCUS31111</name>
</gene>
<keyword evidence="3" id="KW-1185">Reference proteome</keyword>